<gene>
    <name evidence="1" type="ORF">PSON_ATCC_30995.1.T2160021</name>
</gene>
<accession>A0A8S1RPS5</accession>
<reference evidence="1" key="1">
    <citation type="submission" date="2021-01" db="EMBL/GenBank/DDBJ databases">
        <authorList>
            <consortium name="Genoscope - CEA"/>
            <person name="William W."/>
        </authorList>
    </citation>
    <scope>NUCLEOTIDE SEQUENCE</scope>
</reference>
<organism evidence="1 2">
    <name type="scientific">Paramecium sonneborni</name>
    <dbReference type="NCBI Taxonomy" id="65129"/>
    <lineage>
        <taxon>Eukaryota</taxon>
        <taxon>Sar</taxon>
        <taxon>Alveolata</taxon>
        <taxon>Ciliophora</taxon>
        <taxon>Intramacronucleata</taxon>
        <taxon>Oligohymenophorea</taxon>
        <taxon>Peniculida</taxon>
        <taxon>Parameciidae</taxon>
        <taxon>Paramecium</taxon>
    </lineage>
</organism>
<protein>
    <submittedName>
        <fullName evidence="1">Uncharacterized protein</fullName>
    </submittedName>
</protein>
<keyword evidence="2" id="KW-1185">Reference proteome</keyword>
<evidence type="ECO:0000313" key="1">
    <source>
        <dbReference type="EMBL" id="CAD8129332.1"/>
    </source>
</evidence>
<evidence type="ECO:0000313" key="2">
    <source>
        <dbReference type="Proteomes" id="UP000692954"/>
    </source>
</evidence>
<name>A0A8S1RPS5_9CILI</name>
<dbReference type="AlphaFoldDB" id="A0A8S1RPS5"/>
<dbReference type="EMBL" id="CAJJDN010000216">
    <property type="protein sequence ID" value="CAD8129332.1"/>
    <property type="molecule type" value="Genomic_DNA"/>
</dbReference>
<comment type="caution">
    <text evidence="1">The sequence shown here is derived from an EMBL/GenBank/DDBJ whole genome shotgun (WGS) entry which is preliminary data.</text>
</comment>
<proteinExistence type="predicted"/>
<dbReference type="Proteomes" id="UP000692954">
    <property type="component" value="Unassembled WGS sequence"/>
</dbReference>
<sequence>MSVFNFIIKFKLSELLLKKIIQQQTWEHNIFCFCKIYDQKEKYKMFEKMNQHLKDWINFVQGANIK</sequence>